<organism evidence="1 2">
    <name type="scientific">Aquibium carbonis</name>
    <dbReference type="NCBI Taxonomy" id="2495581"/>
    <lineage>
        <taxon>Bacteria</taxon>
        <taxon>Pseudomonadati</taxon>
        <taxon>Pseudomonadota</taxon>
        <taxon>Alphaproteobacteria</taxon>
        <taxon>Hyphomicrobiales</taxon>
        <taxon>Phyllobacteriaceae</taxon>
        <taxon>Aquibium</taxon>
    </lineage>
</organism>
<dbReference type="Gene3D" id="3.40.50.2000">
    <property type="entry name" value="Glycogen Phosphorylase B"/>
    <property type="match status" value="2"/>
</dbReference>
<evidence type="ECO:0000313" key="2">
    <source>
        <dbReference type="Proteomes" id="UP000278398"/>
    </source>
</evidence>
<dbReference type="PANTHER" id="PTHR12526">
    <property type="entry name" value="GLYCOSYLTRANSFERASE"/>
    <property type="match status" value="1"/>
</dbReference>
<dbReference type="Proteomes" id="UP000278398">
    <property type="component" value="Unassembled WGS sequence"/>
</dbReference>
<sequence>MPFLQANLVEEDGRVSGAEIRNEGNFQVLSQLTQGTRAFLRKDLSRQRRHAPTLACLDSEDLASLPVTIEKCRPDFALFEGVALLDAMREVRRAFPRLPIIVDFHNVESTLHRKLRLSRYPRWSQPIADMLLSRRFRAAEEADREAARLADAVWACSAQDADLVRRAGISMAVDVIPNPIPDWCRTAAPDKTPRTDETVLFVGHLGYAPNRRAIAELVTSIMPELRRRFPDAVLHVGGREPRPKLVRLLGDAGHRLTANPPDLAPLYRGAQATAIPLRDGGGTRIKVLEALAVGCPVVATAKAVEGLALEDGRHFIRAETAPEFVAALSRLFQDPKLGLALSTEGRDFVHRTHGDAARADAVRKALATIAVPGRA</sequence>
<dbReference type="Pfam" id="PF13692">
    <property type="entry name" value="Glyco_trans_1_4"/>
    <property type="match status" value="1"/>
</dbReference>
<protein>
    <submittedName>
        <fullName evidence="1">Glycosyltransferase</fullName>
    </submittedName>
</protein>
<dbReference type="PANTHER" id="PTHR12526:SF600">
    <property type="entry name" value="GLYCOSYL TRANSFERASE GROUP 1"/>
    <property type="match status" value="1"/>
</dbReference>
<gene>
    <name evidence="1" type="ORF">EJC49_24770</name>
</gene>
<dbReference type="SUPFAM" id="SSF53756">
    <property type="entry name" value="UDP-Glycosyltransferase/glycogen phosphorylase"/>
    <property type="match status" value="1"/>
</dbReference>
<keyword evidence="1" id="KW-0808">Transferase</keyword>
<dbReference type="CDD" id="cd03801">
    <property type="entry name" value="GT4_PimA-like"/>
    <property type="match status" value="1"/>
</dbReference>
<reference evidence="1 2" key="1">
    <citation type="submission" date="2018-12" db="EMBL/GenBank/DDBJ databases">
        <title>Mesorhizobium carbonis sp. nov., isolated from coal mine water.</title>
        <authorList>
            <person name="Xin W."/>
            <person name="Xu Z."/>
            <person name="Xiang F."/>
            <person name="Zhang J."/>
            <person name="Xi L."/>
            <person name="Liu J."/>
        </authorList>
    </citation>
    <scope>NUCLEOTIDE SEQUENCE [LARGE SCALE GENOMIC DNA]</scope>
    <source>
        <strain evidence="1 2">B2.3</strain>
    </source>
</reference>
<keyword evidence="2" id="KW-1185">Reference proteome</keyword>
<accession>A0A3R9YII9</accession>
<proteinExistence type="predicted"/>
<dbReference type="AlphaFoldDB" id="A0A3R9YII9"/>
<dbReference type="GO" id="GO:0016757">
    <property type="term" value="F:glycosyltransferase activity"/>
    <property type="evidence" value="ECO:0007669"/>
    <property type="project" value="TreeGrafter"/>
</dbReference>
<dbReference type="OrthoDB" id="9807209at2"/>
<name>A0A3R9YII9_9HYPH</name>
<dbReference type="EMBL" id="RWKW01000147">
    <property type="protein sequence ID" value="RST80049.1"/>
    <property type="molecule type" value="Genomic_DNA"/>
</dbReference>
<evidence type="ECO:0000313" key="1">
    <source>
        <dbReference type="EMBL" id="RST80049.1"/>
    </source>
</evidence>
<dbReference type="RefSeq" id="WP_126702601.1">
    <property type="nucleotide sequence ID" value="NZ_RWKW01000147.1"/>
</dbReference>
<comment type="caution">
    <text evidence="1">The sequence shown here is derived from an EMBL/GenBank/DDBJ whole genome shotgun (WGS) entry which is preliminary data.</text>
</comment>